<accession>A0A6J5ELG8</accession>
<dbReference type="AlphaFoldDB" id="A0A6J5ELG8"/>
<dbReference type="PROSITE" id="PS50943">
    <property type="entry name" value="HTH_CROC1"/>
    <property type="match status" value="1"/>
</dbReference>
<dbReference type="PANTHER" id="PTHR34475">
    <property type="match status" value="1"/>
</dbReference>
<sequence>MSEPQHPQPHDTDRHAGRPAPVAAPAALQPAVQAGNESLASAGARLAQLREAKGWSIEDVSARLKVSVTKLRALEAGDLSRLPDTTFALGVIRSYAKTLDTDPAPYTQALRRERGVPAPDLTMPASAGGDLPRGKVSLSLGSSGPKHRSWLWGVAAVVVALIALAMWHTNGGESSAWLARLKATASGSGSTSAAGGASSAATTVAQGSTTVQPADSADASSGAQGADAAQSASDTTTQAQLATQLPTPMSSAASSAGAGVSAQPNAAPAPAATTTANPAAGAAGNAATSASAPAAAAANPASAPAAPAGSVTVEVKVTQDSWFSIRQKDGKEVFSGLLHAGDSKEVSGDAPFKVTVGNKAGLESMTLDGQPVDPSKYAVAKGNVARFALP</sequence>
<evidence type="ECO:0000259" key="2">
    <source>
        <dbReference type="PROSITE" id="PS50943"/>
    </source>
</evidence>
<evidence type="ECO:0000256" key="1">
    <source>
        <dbReference type="SAM" id="MobiDB-lite"/>
    </source>
</evidence>
<dbReference type="Pfam" id="PF13413">
    <property type="entry name" value="HTH_25"/>
    <property type="match status" value="1"/>
</dbReference>
<dbReference type="Gene3D" id="1.10.260.40">
    <property type="entry name" value="lambda repressor-like DNA-binding domains"/>
    <property type="match status" value="1"/>
</dbReference>
<keyword evidence="4" id="KW-1185">Reference proteome</keyword>
<name>A0A6J5ELG8_9BURK</name>
<feature type="compositionally biased region" description="Low complexity" evidence="1">
    <location>
        <begin position="19"/>
        <end position="34"/>
    </location>
</feature>
<dbReference type="InterPro" id="IPR025194">
    <property type="entry name" value="RodZ-like_C"/>
</dbReference>
<feature type="region of interest" description="Disordered" evidence="1">
    <location>
        <begin position="204"/>
        <end position="284"/>
    </location>
</feature>
<dbReference type="Proteomes" id="UP000494329">
    <property type="component" value="Unassembled WGS sequence"/>
</dbReference>
<feature type="domain" description="HTH cro/C1-type" evidence="2">
    <location>
        <begin position="46"/>
        <end position="77"/>
    </location>
</feature>
<dbReference type="EMBL" id="CADIKF010000051">
    <property type="protein sequence ID" value="CAB3767338.1"/>
    <property type="molecule type" value="Genomic_DNA"/>
</dbReference>
<dbReference type="CDD" id="cd00093">
    <property type="entry name" value="HTH_XRE"/>
    <property type="match status" value="1"/>
</dbReference>
<feature type="region of interest" description="Disordered" evidence="1">
    <location>
        <begin position="1"/>
        <end position="38"/>
    </location>
</feature>
<evidence type="ECO:0000313" key="3">
    <source>
        <dbReference type="EMBL" id="CAB3767338.1"/>
    </source>
</evidence>
<dbReference type="Pfam" id="PF13464">
    <property type="entry name" value="RodZ_C"/>
    <property type="match status" value="1"/>
</dbReference>
<dbReference type="RefSeq" id="WP_175114193.1">
    <property type="nucleotide sequence ID" value="NZ_CADIKF010000051.1"/>
</dbReference>
<dbReference type="InterPro" id="IPR050400">
    <property type="entry name" value="Bact_Cytoskel_RodZ"/>
</dbReference>
<organism evidence="3 4">
    <name type="scientific">Paraburkholderia solisilvae</name>
    <dbReference type="NCBI Taxonomy" id="624376"/>
    <lineage>
        <taxon>Bacteria</taxon>
        <taxon>Pseudomonadati</taxon>
        <taxon>Pseudomonadota</taxon>
        <taxon>Betaproteobacteria</taxon>
        <taxon>Burkholderiales</taxon>
        <taxon>Burkholderiaceae</taxon>
        <taxon>Paraburkholderia</taxon>
    </lineage>
</organism>
<proteinExistence type="predicted"/>
<dbReference type="InterPro" id="IPR001387">
    <property type="entry name" value="Cro/C1-type_HTH"/>
</dbReference>
<reference evidence="3 4" key="1">
    <citation type="submission" date="2020-04" db="EMBL/GenBank/DDBJ databases">
        <authorList>
            <person name="De Canck E."/>
        </authorList>
    </citation>
    <scope>NUCLEOTIDE SEQUENCE [LARGE SCALE GENOMIC DNA]</scope>
    <source>
        <strain evidence="3 4">LMG 29739</strain>
    </source>
</reference>
<protein>
    <submittedName>
        <fullName evidence="3">Cytoskeleton protein RodZ</fullName>
    </submittedName>
</protein>
<dbReference type="PANTHER" id="PTHR34475:SF1">
    <property type="entry name" value="CYTOSKELETON PROTEIN RODZ"/>
    <property type="match status" value="1"/>
</dbReference>
<dbReference type="SMART" id="SM00530">
    <property type="entry name" value="HTH_XRE"/>
    <property type="match status" value="1"/>
</dbReference>
<gene>
    <name evidence="3" type="primary">rodZ</name>
    <name evidence="3" type="ORF">LMG29739_05047</name>
</gene>
<evidence type="ECO:0000313" key="4">
    <source>
        <dbReference type="Proteomes" id="UP000494329"/>
    </source>
</evidence>
<dbReference type="GO" id="GO:0003677">
    <property type="term" value="F:DNA binding"/>
    <property type="evidence" value="ECO:0007669"/>
    <property type="project" value="InterPro"/>
</dbReference>
<dbReference type="SUPFAM" id="SSF47413">
    <property type="entry name" value="lambda repressor-like DNA-binding domains"/>
    <property type="match status" value="1"/>
</dbReference>
<dbReference type="InterPro" id="IPR010982">
    <property type="entry name" value="Lambda_DNA-bd_dom_sf"/>
</dbReference>